<evidence type="ECO:0000256" key="1">
    <source>
        <dbReference type="SAM" id="Coils"/>
    </source>
</evidence>
<dbReference type="RefSeq" id="WP_089843748.1">
    <property type="nucleotide sequence ID" value="NZ_FNEJ01000002.1"/>
</dbReference>
<dbReference type="Gene3D" id="1.10.287.470">
    <property type="entry name" value="Helix hairpin bin"/>
    <property type="match status" value="1"/>
</dbReference>
<dbReference type="PANTHER" id="PTHR30469:SF15">
    <property type="entry name" value="HLYD FAMILY OF SECRETION PROTEINS"/>
    <property type="match status" value="1"/>
</dbReference>
<dbReference type="SUPFAM" id="SSF111369">
    <property type="entry name" value="HlyD-like secretion proteins"/>
    <property type="match status" value="2"/>
</dbReference>
<sequence length="497" mass="53026">MRFFRRSLAGLFLLSMTLGLLVWAGVLVRDAVQTRLADAPRMPQARERVFAVNVVPVRLDSVIPVMTAFGEVQSRRTLELRSAVGGTLTELAPEFVEGGRVTARALLARIDPADMMAERARAQSALADAEAEAREATRAVTLEADALAAAEEQAALRQRAFQRQADLASRGVGTAALAEEAELAASSARQAVVTRRQAQAQAEARVDQAATALDRARIALADAERRLAETEIRAGFTAQLQDVAVVAGRLVSANEQLATLIDPDALEVAFRVSTQDYARLLDAEGQLRPAPVVVTLDLFGTPMATTGTLTREGAAVGEGQTGRLLFATLDAPRGFKPGDFVTVELEEPALEQVARLPATALAASGDVLVIGADDRLEALPVDLVRRQGDDILVRAEALAGRQVVAERTPLLGAGIKVRVLGADQAQEAPRGAPPALPALPAVADLLELTAERRARLVAYVEGNSRLPEEARQRMLAQLSQDRVPAQVVERLEQRMGG</sequence>
<keyword evidence="3" id="KW-1185">Reference proteome</keyword>
<dbReference type="STRING" id="555512.SAMN04487993_1002258"/>
<dbReference type="OrthoDB" id="7626141at2"/>
<dbReference type="GO" id="GO:0015562">
    <property type="term" value="F:efflux transmembrane transporter activity"/>
    <property type="evidence" value="ECO:0007669"/>
    <property type="project" value="TreeGrafter"/>
</dbReference>
<dbReference type="Gene3D" id="2.40.420.20">
    <property type="match status" value="1"/>
</dbReference>
<dbReference type="EMBL" id="FNEJ01000002">
    <property type="protein sequence ID" value="SDI25044.1"/>
    <property type="molecule type" value="Genomic_DNA"/>
</dbReference>
<proteinExistence type="predicted"/>
<evidence type="ECO:0000313" key="3">
    <source>
        <dbReference type="Proteomes" id="UP000199093"/>
    </source>
</evidence>
<dbReference type="Gene3D" id="2.40.30.170">
    <property type="match status" value="1"/>
</dbReference>
<feature type="coiled-coil region" evidence="1">
    <location>
        <begin position="206"/>
        <end position="233"/>
    </location>
</feature>
<name>A0A1G8J1E3_9RHOB</name>
<organism evidence="2 3">
    <name type="scientific">Salipiger marinus</name>
    <dbReference type="NCBI Taxonomy" id="555512"/>
    <lineage>
        <taxon>Bacteria</taxon>
        <taxon>Pseudomonadati</taxon>
        <taxon>Pseudomonadota</taxon>
        <taxon>Alphaproteobacteria</taxon>
        <taxon>Rhodobacterales</taxon>
        <taxon>Roseobacteraceae</taxon>
        <taxon>Salipiger</taxon>
    </lineage>
</organism>
<gene>
    <name evidence="2" type="ORF">SAMN04487993_1002258</name>
</gene>
<evidence type="ECO:0000313" key="2">
    <source>
        <dbReference type="EMBL" id="SDI25044.1"/>
    </source>
</evidence>
<dbReference type="AlphaFoldDB" id="A0A1G8J1E3"/>
<accession>A0A1G8J1E3</accession>
<dbReference type="GO" id="GO:1990281">
    <property type="term" value="C:efflux pump complex"/>
    <property type="evidence" value="ECO:0007669"/>
    <property type="project" value="TreeGrafter"/>
</dbReference>
<reference evidence="2 3" key="1">
    <citation type="submission" date="2016-10" db="EMBL/GenBank/DDBJ databases">
        <authorList>
            <person name="de Groot N.N."/>
        </authorList>
    </citation>
    <scope>NUCLEOTIDE SEQUENCE [LARGE SCALE GENOMIC DNA]</scope>
    <source>
        <strain evidence="2 3">DSM 26424</strain>
    </source>
</reference>
<dbReference type="PANTHER" id="PTHR30469">
    <property type="entry name" value="MULTIDRUG RESISTANCE PROTEIN MDTA"/>
    <property type="match status" value="1"/>
</dbReference>
<dbReference type="Proteomes" id="UP000199093">
    <property type="component" value="Unassembled WGS sequence"/>
</dbReference>
<protein>
    <submittedName>
        <fullName evidence="2">HlyD family secretion protein</fullName>
    </submittedName>
</protein>
<dbReference type="Gene3D" id="2.40.50.100">
    <property type="match status" value="1"/>
</dbReference>
<keyword evidence="1" id="KW-0175">Coiled coil</keyword>